<dbReference type="Gene3D" id="3.30.565.10">
    <property type="entry name" value="Histidine kinase-like ATPase, C-terminal domain"/>
    <property type="match status" value="1"/>
</dbReference>
<dbReference type="SMART" id="SM00091">
    <property type="entry name" value="PAS"/>
    <property type="match status" value="6"/>
</dbReference>
<evidence type="ECO:0000256" key="4">
    <source>
        <dbReference type="ARBA" id="ARBA00022679"/>
    </source>
</evidence>
<dbReference type="InterPro" id="IPR036890">
    <property type="entry name" value="HATPase_C_sf"/>
</dbReference>
<dbReference type="SUPFAM" id="SSF47384">
    <property type="entry name" value="Homodimeric domain of signal transducing histidine kinase"/>
    <property type="match status" value="1"/>
</dbReference>
<dbReference type="Proteomes" id="UP001464387">
    <property type="component" value="Unassembled WGS sequence"/>
</dbReference>
<dbReference type="Pfam" id="PF02518">
    <property type="entry name" value="HATPase_c"/>
    <property type="match status" value="1"/>
</dbReference>
<dbReference type="InterPro" id="IPR035965">
    <property type="entry name" value="PAS-like_dom_sf"/>
</dbReference>
<dbReference type="CDD" id="cd00130">
    <property type="entry name" value="PAS"/>
    <property type="match status" value="5"/>
</dbReference>
<dbReference type="InterPro" id="IPR013655">
    <property type="entry name" value="PAS_fold_3"/>
</dbReference>
<dbReference type="PANTHER" id="PTHR43304:SF1">
    <property type="entry name" value="PAC DOMAIN-CONTAINING PROTEIN"/>
    <property type="match status" value="1"/>
</dbReference>
<evidence type="ECO:0000313" key="10">
    <source>
        <dbReference type="EMBL" id="MER8935036.1"/>
    </source>
</evidence>
<dbReference type="PROSITE" id="PS50112">
    <property type="entry name" value="PAS"/>
    <property type="match status" value="5"/>
</dbReference>
<feature type="domain" description="Histidine kinase" evidence="7">
    <location>
        <begin position="947"/>
        <end position="1163"/>
    </location>
</feature>
<evidence type="ECO:0000256" key="3">
    <source>
        <dbReference type="ARBA" id="ARBA00022553"/>
    </source>
</evidence>
<dbReference type="InterPro" id="IPR000700">
    <property type="entry name" value="PAS-assoc_C"/>
</dbReference>
<keyword evidence="11" id="KW-1185">Reference proteome</keyword>
<keyword evidence="4" id="KW-0808">Transferase</keyword>
<dbReference type="PANTHER" id="PTHR43304">
    <property type="entry name" value="PHYTOCHROME-LIKE PROTEIN CPH1"/>
    <property type="match status" value="1"/>
</dbReference>
<feature type="domain" description="PAS" evidence="8">
    <location>
        <begin position="676"/>
        <end position="746"/>
    </location>
</feature>
<feature type="domain" description="PAC" evidence="9">
    <location>
        <begin position="497"/>
        <end position="549"/>
    </location>
</feature>
<dbReference type="InterPro" id="IPR004358">
    <property type="entry name" value="Sig_transdc_His_kin-like_C"/>
</dbReference>
<accession>A0ABV1YIM4</accession>
<dbReference type="EC" id="2.7.13.3" evidence="2"/>
<evidence type="ECO:0000313" key="11">
    <source>
        <dbReference type="Proteomes" id="UP001464387"/>
    </source>
</evidence>
<feature type="domain" description="PAC" evidence="9">
    <location>
        <begin position="371"/>
        <end position="423"/>
    </location>
</feature>
<feature type="domain" description="PAC" evidence="9">
    <location>
        <begin position="876"/>
        <end position="927"/>
    </location>
</feature>
<comment type="catalytic activity">
    <reaction evidence="1">
        <text>ATP + protein L-histidine = ADP + protein N-phospho-L-histidine.</text>
        <dbReference type="EC" id="2.7.13.3"/>
    </reaction>
</comment>
<comment type="caution">
    <text evidence="10">The sequence shown here is derived from an EMBL/GenBank/DDBJ whole genome shotgun (WGS) entry which is preliminary data.</text>
</comment>
<name>A0ABV1YIM4_9HYPH</name>
<dbReference type="Gene3D" id="1.10.287.130">
    <property type="match status" value="1"/>
</dbReference>
<dbReference type="InterPro" id="IPR003594">
    <property type="entry name" value="HATPase_dom"/>
</dbReference>
<dbReference type="PRINTS" id="PR00344">
    <property type="entry name" value="BCTRLSENSOR"/>
</dbReference>
<gene>
    <name evidence="10" type="ORF">NKI33_18895</name>
</gene>
<feature type="domain" description="PAC" evidence="9">
    <location>
        <begin position="623"/>
        <end position="675"/>
    </location>
</feature>
<dbReference type="SUPFAM" id="SSF55785">
    <property type="entry name" value="PYP-like sensor domain (PAS domain)"/>
    <property type="match status" value="6"/>
</dbReference>
<proteinExistence type="predicted"/>
<feature type="domain" description="PAS" evidence="8">
    <location>
        <begin position="424"/>
        <end position="494"/>
    </location>
</feature>
<feature type="domain" description="PAS" evidence="8">
    <location>
        <begin position="550"/>
        <end position="620"/>
    </location>
</feature>
<dbReference type="InterPro" id="IPR052162">
    <property type="entry name" value="Sensor_kinase/Photoreceptor"/>
</dbReference>
<feature type="region of interest" description="Disordered" evidence="6">
    <location>
        <begin position="1167"/>
        <end position="1186"/>
    </location>
</feature>
<dbReference type="PROSITE" id="PS50109">
    <property type="entry name" value="HIS_KIN"/>
    <property type="match status" value="1"/>
</dbReference>
<feature type="domain" description="PAS" evidence="8">
    <location>
        <begin position="172"/>
        <end position="242"/>
    </location>
</feature>
<dbReference type="SMART" id="SM00388">
    <property type="entry name" value="HisKA"/>
    <property type="match status" value="1"/>
</dbReference>
<dbReference type="NCBIfam" id="TIGR00229">
    <property type="entry name" value="sensory_box"/>
    <property type="match status" value="5"/>
</dbReference>
<evidence type="ECO:0000256" key="6">
    <source>
        <dbReference type="SAM" id="MobiDB-lite"/>
    </source>
</evidence>
<dbReference type="InterPro" id="IPR000014">
    <property type="entry name" value="PAS"/>
</dbReference>
<dbReference type="InterPro" id="IPR003661">
    <property type="entry name" value="HisK_dim/P_dom"/>
</dbReference>
<feature type="domain" description="PAC" evidence="9">
    <location>
        <begin position="749"/>
        <end position="801"/>
    </location>
</feature>
<sequence>MNNLARLVELPALVNSNIASEIVCKLLDTLIDMLRLDFAYVRLNQPSYEAPVEVARAGQQFAGSPEAIINEFQGLTEFDLARWRSPKRFQGDVHISTVALRLGMLANVGILFAGSRRADFPLRTDSLVLSVAANQAGVWLQELQLSRDRKRLAKVPDEMAVGEPSSVAVRESEDDAKLIADSIPAGIAVLTPTGEIEAINSYIAGYFGKPKDELKRLETVETVHPADLQRVVDSFRHSIKAGKPYELEARLLGADNKYRWFQIRGLPLEDRNGRIMRWYSLHIDIDERKQAEEALRESEVNLRKIINTIPTSAWSTLPDGYCDFLNDRWLDYAGFTSDQAVGWAWAAAIHPDDASGLAEYWQSCLASGTSVATEARIRRYDGEYRWFLFLANPLRDEAGTIIRWYGTNVDIEDRKRADQALRDSEVNLRKIINTIPTSAWSTLPDGYCDFLNDRWLDYAGFTEDQAVGWAWAAAIHPDDASGLAEYWQSCLASGTPVSTEARIRRYDGEYRWFLFLANPLRDEAGTIIRWYGTNVDIEDRKRADQALRESERNLRQIINTIPTAVWSTRPDGYCDFLHDRWLDFTGLSMEQAEGWGWRVAIHPDDFDELVRFWTASLASGSPGETEARMRRFDGEYRWFLFLGDTLRDEAGNIVRWYGTNVEIDDRKRAEQALAESERQSRLIVNTIPGLVAIFDEDGEPESLNEQFLEYLGQTLQEFAHWATNGTVHPDDLSRHADALTQSLGTGREIDFETRLRRFDGAYRWFQLRGQPLRASNGCIVRWYVLMTDIDDRKRAEEELRRSEAFLAEGQNLARMGSFSWDVSKAEMVWSEQLYRIFDLQPGLHVTFQLIASRVHPEDMPMLSDMVERAERGENDLEYRHRIITSDRSIKHLHLIAHGVRNSIGAMEYIGAVLDITQRRLSEEALEKVRTELGLAMRIMSLGALTASIAHEVNQPLAGIITNAGTCLRMLADDPPNINGARETARRTIRDGNRAADVITRLRALFSKRAAVVEPVDLNEAIREVIALSLGELERNSISLRTKLTTGLPMAAGDRVQLQQVIMNLLRNAIDAVMTVSDRPRRVVIATELGADGKVRLSVQDAGIGFGAQDMEQIFEAFYTTKADGMGIGLSVSRSIIENHRGRIWAEANDGPGATFCFSIPEFPGDRTSQIGGRVPTRSGVGTQRGF</sequence>
<dbReference type="EMBL" id="JAMYPJ010000027">
    <property type="protein sequence ID" value="MER8935036.1"/>
    <property type="molecule type" value="Genomic_DNA"/>
</dbReference>
<evidence type="ECO:0000259" key="7">
    <source>
        <dbReference type="PROSITE" id="PS50109"/>
    </source>
</evidence>
<dbReference type="PROSITE" id="PS50113">
    <property type="entry name" value="PAC"/>
    <property type="match status" value="6"/>
</dbReference>
<evidence type="ECO:0000256" key="5">
    <source>
        <dbReference type="ARBA" id="ARBA00022777"/>
    </source>
</evidence>
<dbReference type="Pfam" id="PF08447">
    <property type="entry name" value="PAS_3"/>
    <property type="match status" value="6"/>
</dbReference>
<evidence type="ECO:0000256" key="2">
    <source>
        <dbReference type="ARBA" id="ARBA00012438"/>
    </source>
</evidence>
<dbReference type="SMART" id="SM00387">
    <property type="entry name" value="HATPase_c"/>
    <property type="match status" value="1"/>
</dbReference>
<keyword evidence="5" id="KW-0418">Kinase</keyword>
<organism evidence="10 11">
    <name type="scientific">Mesorhizobium opportunistum</name>
    <dbReference type="NCBI Taxonomy" id="593909"/>
    <lineage>
        <taxon>Bacteria</taxon>
        <taxon>Pseudomonadati</taxon>
        <taxon>Pseudomonadota</taxon>
        <taxon>Alphaproteobacteria</taxon>
        <taxon>Hyphomicrobiales</taxon>
        <taxon>Phyllobacteriaceae</taxon>
        <taxon>Mesorhizobium</taxon>
    </lineage>
</organism>
<keyword evidence="3" id="KW-0597">Phosphoprotein</keyword>
<protein>
    <recommendedName>
        <fullName evidence="2">histidine kinase</fullName>
        <ecNumber evidence="2">2.7.13.3</ecNumber>
    </recommendedName>
</protein>
<evidence type="ECO:0000256" key="1">
    <source>
        <dbReference type="ARBA" id="ARBA00000085"/>
    </source>
</evidence>
<dbReference type="SUPFAM" id="SSF55874">
    <property type="entry name" value="ATPase domain of HSP90 chaperone/DNA topoisomerase II/histidine kinase"/>
    <property type="match status" value="1"/>
</dbReference>
<dbReference type="CDD" id="cd00082">
    <property type="entry name" value="HisKA"/>
    <property type="match status" value="1"/>
</dbReference>
<evidence type="ECO:0000259" key="8">
    <source>
        <dbReference type="PROSITE" id="PS50112"/>
    </source>
</evidence>
<evidence type="ECO:0000259" key="9">
    <source>
        <dbReference type="PROSITE" id="PS50113"/>
    </source>
</evidence>
<dbReference type="InterPro" id="IPR001610">
    <property type="entry name" value="PAC"/>
</dbReference>
<reference evidence="10 11" key="1">
    <citation type="journal article" date="2024" name="Proc. Natl. Acad. Sci. U.S.A.">
        <title>The evolutionary genomics of adaptation to stress in wild rhizobium bacteria.</title>
        <authorList>
            <person name="Kehlet-Delgado H."/>
            <person name="Montoya A.P."/>
            <person name="Jensen K.T."/>
            <person name="Wendlandt C.E."/>
            <person name="Dexheimer C."/>
            <person name="Roberts M."/>
            <person name="Torres Martinez L."/>
            <person name="Friesen M.L."/>
            <person name="Griffitts J.S."/>
            <person name="Porter S.S."/>
        </authorList>
    </citation>
    <scope>NUCLEOTIDE SEQUENCE [LARGE SCALE GENOMIC DNA]</scope>
    <source>
        <strain evidence="10 11">M0729</strain>
    </source>
</reference>
<feature type="domain" description="PAC" evidence="9">
    <location>
        <begin position="245"/>
        <end position="297"/>
    </location>
</feature>
<dbReference type="InterPro" id="IPR005467">
    <property type="entry name" value="His_kinase_dom"/>
</dbReference>
<dbReference type="InterPro" id="IPR036097">
    <property type="entry name" value="HisK_dim/P_sf"/>
</dbReference>
<feature type="domain" description="PAS" evidence="8">
    <location>
        <begin position="298"/>
        <end position="368"/>
    </location>
</feature>
<dbReference type="RefSeq" id="WP_352609607.1">
    <property type="nucleotide sequence ID" value="NZ_JAMYMY010000010.1"/>
</dbReference>
<dbReference type="SMART" id="SM00086">
    <property type="entry name" value="PAC"/>
    <property type="match status" value="6"/>
</dbReference>
<dbReference type="Gene3D" id="3.30.450.20">
    <property type="entry name" value="PAS domain"/>
    <property type="match status" value="6"/>
</dbReference>